<gene>
    <name evidence="1" type="ORF">LNQ49_08850</name>
</gene>
<evidence type="ECO:0000313" key="1">
    <source>
        <dbReference type="EMBL" id="MCC9071685.1"/>
    </source>
</evidence>
<dbReference type="SUPFAM" id="SSF53756">
    <property type="entry name" value="UDP-Glycosyltransferase/glycogen phosphorylase"/>
    <property type="match status" value="1"/>
</dbReference>
<name>A0ABS8MUY3_9FLAO</name>
<keyword evidence="2" id="KW-1185">Reference proteome</keyword>
<dbReference type="Proteomes" id="UP001430919">
    <property type="component" value="Unassembled WGS sequence"/>
</dbReference>
<accession>A0ABS8MUY3</accession>
<reference evidence="1" key="1">
    <citation type="submission" date="2021-11" db="EMBL/GenBank/DDBJ databases">
        <title>Description of novel Flavobacterium species.</title>
        <authorList>
            <person name="Saticioglu I.B."/>
            <person name="Ay H."/>
            <person name="Altun S."/>
            <person name="Duman M."/>
        </authorList>
    </citation>
    <scope>NUCLEOTIDE SEQUENCE</scope>
    <source>
        <strain evidence="1">F-65</strain>
    </source>
</reference>
<evidence type="ECO:0000313" key="2">
    <source>
        <dbReference type="Proteomes" id="UP001430919"/>
    </source>
</evidence>
<dbReference type="EMBL" id="JAJJMO010000001">
    <property type="protein sequence ID" value="MCC9071685.1"/>
    <property type="molecule type" value="Genomic_DNA"/>
</dbReference>
<comment type="caution">
    <text evidence="1">The sequence shown here is derived from an EMBL/GenBank/DDBJ whole genome shotgun (WGS) entry which is preliminary data.</text>
</comment>
<proteinExistence type="predicted"/>
<sequence>MRTKVYVYGLCDVFYDGYYIQGLKEYYNHFEFNLLKFPKFDNGTFAFIIESNNSYKRVIIDSKDSTRININELEWCDVYGKVNYNLDNLFIENQNKIVAIGPSFGIKIWNLLETSYYLGFNFIRFRKSILNKREFIANYWRQYKRMYLKEYNSTQSSVNEVFFINSIWKQESQTNKNRALFIDICKSNPNVNFEGGFAARSNGDNLGYDNLVYSKKIPLSIYLRKIKNSAFVFNTPAVLSCHGWKLAEFLALGKAIISTSHYNKLPVDLLDNKHVVYVNTNGRRDIQEVIEKLITDIDFKRELEAESRKYFDEYLSPKKIITRLVENL</sequence>
<evidence type="ECO:0008006" key="3">
    <source>
        <dbReference type="Google" id="ProtNLM"/>
    </source>
</evidence>
<dbReference type="RefSeq" id="WP_229988360.1">
    <property type="nucleotide sequence ID" value="NZ_JAJJMO010000001.1"/>
</dbReference>
<protein>
    <recommendedName>
        <fullName evidence="3">Glycosyl transferases group 1</fullName>
    </recommendedName>
</protein>
<organism evidence="1 2">
    <name type="scientific">Flavobacterium pisciphilum</name>
    <dbReference type="NCBI Taxonomy" id="2893755"/>
    <lineage>
        <taxon>Bacteria</taxon>
        <taxon>Pseudomonadati</taxon>
        <taxon>Bacteroidota</taxon>
        <taxon>Flavobacteriia</taxon>
        <taxon>Flavobacteriales</taxon>
        <taxon>Flavobacteriaceae</taxon>
        <taxon>Flavobacterium</taxon>
    </lineage>
</organism>